<evidence type="ECO:0000256" key="2">
    <source>
        <dbReference type="ARBA" id="ARBA00022747"/>
    </source>
</evidence>
<dbReference type="InterPro" id="IPR000055">
    <property type="entry name" value="Restrct_endonuc_typeI_TRD"/>
</dbReference>
<dbReference type="PANTHER" id="PTHR30408">
    <property type="entry name" value="TYPE-1 RESTRICTION ENZYME ECOKI SPECIFICITY PROTEIN"/>
    <property type="match status" value="1"/>
</dbReference>
<keyword evidence="6" id="KW-1185">Reference proteome</keyword>
<dbReference type="Gene3D" id="1.10.287.1120">
    <property type="entry name" value="Bipartite methylase S protein"/>
    <property type="match status" value="1"/>
</dbReference>
<dbReference type="GO" id="GO:0003677">
    <property type="term" value="F:DNA binding"/>
    <property type="evidence" value="ECO:0007669"/>
    <property type="project" value="UniProtKB-KW"/>
</dbReference>
<name>A0A1H8TZ19_9PROT</name>
<evidence type="ECO:0000256" key="1">
    <source>
        <dbReference type="ARBA" id="ARBA00010923"/>
    </source>
</evidence>
<dbReference type="AlphaFoldDB" id="A0A1H8TZ19"/>
<organism evidence="5 6">
    <name type="scientific">Nitrosomonas oligotropha</name>
    <dbReference type="NCBI Taxonomy" id="42354"/>
    <lineage>
        <taxon>Bacteria</taxon>
        <taxon>Pseudomonadati</taxon>
        <taxon>Pseudomonadota</taxon>
        <taxon>Betaproteobacteria</taxon>
        <taxon>Nitrosomonadales</taxon>
        <taxon>Nitrosomonadaceae</taxon>
        <taxon>Nitrosomonas</taxon>
    </lineage>
</organism>
<keyword evidence="3" id="KW-0238">DNA-binding</keyword>
<dbReference type="SUPFAM" id="SSF116734">
    <property type="entry name" value="DNA methylase specificity domain"/>
    <property type="match status" value="2"/>
</dbReference>
<proteinExistence type="inferred from homology"/>
<dbReference type="InterPro" id="IPR044946">
    <property type="entry name" value="Restrct_endonuc_typeI_TRD_sf"/>
</dbReference>
<protein>
    <submittedName>
        <fullName evidence="5">Type I restriction enzyme, S subunit</fullName>
    </submittedName>
</protein>
<dbReference type="GO" id="GO:0009307">
    <property type="term" value="P:DNA restriction-modification system"/>
    <property type="evidence" value="ECO:0007669"/>
    <property type="project" value="UniProtKB-KW"/>
</dbReference>
<accession>A0A1H8TZ19</accession>
<dbReference type="Gene3D" id="3.90.220.20">
    <property type="entry name" value="DNA methylase specificity domains"/>
    <property type="match status" value="2"/>
</dbReference>
<feature type="domain" description="Type I restriction modification DNA specificity" evidence="4">
    <location>
        <begin position="236"/>
        <end position="380"/>
    </location>
</feature>
<comment type="similarity">
    <text evidence="1">Belongs to the type-I restriction system S methylase family.</text>
</comment>
<dbReference type="RefSeq" id="WP_218131677.1">
    <property type="nucleotide sequence ID" value="NZ_FNOE01000032.1"/>
</dbReference>
<dbReference type="PANTHER" id="PTHR30408:SF12">
    <property type="entry name" value="TYPE I RESTRICTION ENZYME MJAVIII SPECIFICITY SUBUNIT"/>
    <property type="match status" value="1"/>
</dbReference>
<evidence type="ECO:0000313" key="5">
    <source>
        <dbReference type="EMBL" id="SEO95834.1"/>
    </source>
</evidence>
<reference evidence="6" key="1">
    <citation type="submission" date="2016-10" db="EMBL/GenBank/DDBJ databases">
        <authorList>
            <person name="Varghese N."/>
            <person name="Submissions S."/>
        </authorList>
    </citation>
    <scope>NUCLEOTIDE SEQUENCE [LARGE SCALE GENOMIC DNA]</scope>
    <source>
        <strain evidence="6">Nm76</strain>
    </source>
</reference>
<gene>
    <name evidence="5" type="ORF">SAMN05216333_1292</name>
</gene>
<dbReference type="Pfam" id="PF01420">
    <property type="entry name" value="Methylase_S"/>
    <property type="match status" value="2"/>
</dbReference>
<dbReference type="InterPro" id="IPR052021">
    <property type="entry name" value="Type-I_RS_S_subunit"/>
</dbReference>
<dbReference type="EMBL" id="FODO01000029">
    <property type="protein sequence ID" value="SEO95834.1"/>
    <property type="molecule type" value="Genomic_DNA"/>
</dbReference>
<dbReference type="CDD" id="cd17287">
    <property type="entry name" value="RMtype1_S_EcoN10ORF171P_TRD2-CR2_like"/>
    <property type="match status" value="1"/>
</dbReference>
<keyword evidence="2" id="KW-0680">Restriction system</keyword>
<sequence>MKVPKLRFKEFSDDWQTSELDKIATTSSGGTPNRAKPEYWGGGSIPWITTSLIDFNVINNSDEFITEEGLKNSSAKLFPKDTLLMAMYGQGKTRGKVAILGLEASTNQACAAITFHQNTISVQFVFQNLAGRYDEIRDLSNVGGQENLSAGLIKQIQITFPGLPEQTKIANFLTAIDEKITQLTQKCDLLAQYKKGVMQQIFSQKLRFKDDDGREFPEWEVQEIGNYLVKHEEKSTKNNQFPVLTSSRKGLFFQKNYFNGYDVASKDNTGYNVVPRNYFTYRHMSDDLIFAFNRNNIVDKGIVSTLYPVFTTRNIDDNFLELILNYGNEFKEFAIQQKQGGSRTYMYFSKLEKLELNLPCEEEQTKIANFLTAIDDKIIQAQAQLDAVKLYKKGLLQQMFV</sequence>
<evidence type="ECO:0000256" key="3">
    <source>
        <dbReference type="ARBA" id="ARBA00023125"/>
    </source>
</evidence>
<dbReference type="STRING" id="42354.SAMN05216333_1292"/>
<feature type="domain" description="Type I restriction modification DNA specificity" evidence="4">
    <location>
        <begin position="13"/>
        <end position="185"/>
    </location>
</feature>
<evidence type="ECO:0000259" key="4">
    <source>
        <dbReference type="Pfam" id="PF01420"/>
    </source>
</evidence>
<evidence type="ECO:0000313" key="6">
    <source>
        <dbReference type="Proteomes" id="UP000198814"/>
    </source>
</evidence>
<dbReference type="Proteomes" id="UP000198814">
    <property type="component" value="Unassembled WGS sequence"/>
</dbReference>